<dbReference type="Pfam" id="PF07703">
    <property type="entry name" value="A2M_BRD"/>
    <property type="match status" value="1"/>
</dbReference>
<dbReference type="InterPro" id="IPR040639">
    <property type="entry name" value="A2MG_MG1"/>
</dbReference>
<keyword evidence="2" id="KW-0732">Signal</keyword>
<dbReference type="PANTHER" id="PTHR40094">
    <property type="entry name" value="ALPHA-2-MACROGLOBULIN HOMOLOG"/>
    <property type="match status" value="1"/>
</dbReference>
<dbReference type="Pfam" id="PF21142">
    <property type="entry name" value="A2M_bMG2"/>
    <property type="match status" value="1"/>
</dbReference>
<name>A0A4P9VK88_9GAMM</name>
<reference evidence="7 8" key="1">
    <citation type="submission" date="2017-04" db="EMBL/GenBank/DDBJ databases">
        <title>Draft genome sequence of Zooshikella ganghwensis VG4 isolated from Red Sea sediments.</title>
        <authorList>
            <person name="Rehman Z."/>
            <person name="Alam I."/>
            <person name="Kamau A."/>
            <person name="Bajic V."/>
            <person name="Leiknes T."/>
        </authorList>
    </citation>
    <scope>NUCLEOTIDE SEQUENCE [LARGE SCALE GENOMIC DNA]</scope>
    <source>
        <strain evidence="7 8">VG4</strain>
    </source>
</reference>
<feature type="domain" description="Alpha-2-macroglobulin" evidence="6">
    <location>
        <begin position="942"/>
        <end position="1030"/>
    </location>
</feature>
<dbReference type="Gene3D" id="2.60.40.1930">
    <property type="match status" value="1"/>
</dbReference>
<comment type="similarity">
    <text evidence="1">Belongs to the protease inhibitor I39 (alpha-2-macroglobulin) family. Bacterial alpha-2-macroglobulin subfamily.</text>
</comment>
<evidence type="ECO:0000256" key="2">
    <source>
        <dbReference type="ARBA" id="ARBA00022729"/>
    </source>
</evidence>
<dbReference type="Pfam" id="PF11974">
    <property type="entry name" value="bMG3"/>
    <property type="match status" value="1"/>
</dbReference>
<comment type="caution">
    <text evidence="7">The sequence shown here is derived from an EMBL/GenBank/DDBJ whole genome shotgun (WGS) entry which is preliminary data.</text>
</comment>
<accession>A0A4P9VK88</accession>
<dbReference type="RefSeq" id="WP_094786046.1">
    <property type="nucleotide sequence ID" value="NZ_NDXW01000001.1"/>
</dbReference>
<dbReference type="Pfam" id="PF17972">
    <property type="entry name" value="bMG5"/>
    <property type="match status" value="1"/>
</dbReference>
<dbReference type="SUPFAM" id="SSF48239">
    <property type="entry name" value="Terpenoid cyclases/Protein prenyltransferases"/>
    <property type="match status" value="1"/>
</dbReference>
<dbReference type="InterPro" id="IPR021868">
    <property type="entry name" value="Alpha_2_Macroglob_MG3"/>
</dbReference>
<dbReference type="Pfam" id="PF17962">
    <property type="entry name" value="bMG6"/>
    <property type="match status" value="1"/>
</dbReference>
<dbReference type="Gene3D" id="1.50.10.20">
    <property type="match status" value="1"/>
</dbReference>
<dbReference type="Pfam" id="PF07678">
    <property type="entry name" value="TED_complement"/>
    <property type="match status" value="1"/>
</dbReference>
<evidence type="ECO:0000256" key="1">
    <source>
        <dbReference type="ARBA" id="ARBA00010556"/>
    </source>
</evidence>
<keyword evidence="3" id="KW-1003">Cell membrane</keyword>
<protein>
    <recommendedName>
        <fullName evidence="3">Alpha-2-macroglobulin</fullName>
    </recommendedName>
</protein>
<dbReference type="Pfam" id="PF00207">
    <property type="entry name" value="A2M"/>
    <property type="match status" value="1"/>
</dbReference>
<keyword evidence="8" id="KW-1185">Reference proteome</keyword>
<dbReference type="InterPro" id="IPR011626">
    <property type="entry name" value="Alpha-macroglobulin_TED"/>
</dbReference>
<dbReference type="Pfam" id="PF17970">
    <property type="entry name" value="bMG1"/>
    <property type="match status" value="1"/>
</dbReference>
<dbReference type="InterPro" id="IPR049122">
    <property type="entry name" value="A2MG_CUB"/>
</dbReference>
<dbReference type="InterPro" id="IPR002890">
    <property type="entry name" value="MG2"/>
</dbReference>
<keyword evidence="3" id="KW-0472">Membrane</keyword>
<dbReference type="EMBL" id="NDXW01000001">
    <property type="protein sequence ID" value="RDH42560.1"/>
    <property type="molecule type" value="Genomic_DNA"/>
</dbReference>
<dbReference type="SMART" id="SM01360">
    <property type="entry name" value="A2M"/>
    <property type="match status" value="1"/>
</dbReference>
<dbReference type="GO" id="GO:0004866">
    <property type="term" value="F:endopeptidase inhibitor activity"/>
    <property type="evidence" value="ECO:0007669"/>
    <property type="project" value="UniProtKB-UniRule"/>
</dbReference>
<sequence>MAWLRPVLLVCCCLTLISCSDDEPSKPSAEKPATTAQATKDKTTPQQSQEAIPLYFQVLNVSSIAHKEGLAAKVVLSQPLDPKTNNSPHLTVEDSKGHEVKGEWILDTNPNTLLFVGLQPEQKYSVFVEKTLTSVTGKTLDQTTRHEITAPAMVPVVGFASSGSLLPAPVKKGLPVMSVNIPEVDIDFFRVKPDHLSEFFKQYQQRASIEIYYLEKLKPFLELAHSGRFDLKTKANTRAVSHIPVQSLSPLTQPGIYLAVMRAKGDYQYQYPATYFTISDLGVHARSYSDRLDVWVNSLQTGQSKASANVYLLDKQGVRISDLQNTDNKGHVSFAKPIKNAYLLVAEHEQHTSVVPLFTPALDLANFKLGKRQQQPHEVFIYTPRDLYRPGEQIDFSALLRGTDGQTVKGFPLQADIIRPDGKVLNSFTWRAEQQNYFQHAYTIPANAPTGRWQLKVTTPSNVVFQYDFLVEDFLPERMKLDLGAPSQQPTSLTANDALSVPVEGDYLYGAPAAGNEVQPKVWVRSTNHPLSQWPDYHFGITGYDAFNQRQELSSLKLDADGKGRIDIKNEWQETQSPLAITVSASLLESGGRPVTRNRTYHVFPHPTLVGIRPLFKDDNSDSDSLVSFEVVKTNQKGELQTSPSVQAKLIREERHYNWHYSESSGWDSSYTVTEYATYEQPLALSANGPTKLQMPVKYGHYRLEVTDPSSQQVSSYRFYAGWQQAPDSDSRPDQIQLTLNKKAYLAGDNIQVTVNAPFAGQGYLLVEGNQPLWWDNIEVPAEGKTFTIPVSDDWDQHNLYVSAVVIQPGKEHQLIRRAVGVQHLPLDRSQRELSIAINAPDKIIPNSQLTAKLKLTGINSDQPTQVTVAAVDVGVLNITRYETPNPNQWFFGQRRYEVSQYDLYQKIIQPESGSIAELMFGGDADLTRGGQQPASDVQIVSLFSGPVTVNDQGEAEVNFAIPEFNGQVRLMAVAFNDHQYGHNEQAVTVAAPVVTQLAMPRFLANNDESTLALDIHNLSEQNQALSLEFITSNGLSILKDTLPEKLSLEKGEKQTLRIPVKAGTLFGTANIQLNVANIKVPHQDEPITLERNWQLGIRPAYPAHLQRIQQQVLPDKPLTFDGAEIKALYPTTVLAQLSMSSYPAINVAAHFSALKAYPYGCLEQTTSGVYPQLQANDKVLQQLGIEGSPQQKRKAAIQKAIDRVLGMQRGDGSFGLWSNTSPEEPWLTAYVTDFLLQAQLAGYAVPKQALDNALERLKHYVQTQNLPQDNYPASTFATRAYSAWVLAQLRQAPLGTLRTYSSRYQETTNAGLAWVQLGLALDKMGDSNQAQNAITKGVQQLRINENYYHSYGSRTRDLSLVIHWLEPTKQYSSLVRELAMLLHESLKNKQYFSTQERNALFLAGVSLRNHGETWSGELTLGQEATPLKNLVNLQQAYGYEQLKEGLTITTQDKRGLFATLDVTGYPSLPPKPVSNQLSIQRSFYSFDGKPLTLSSLQAGDLVIVRLQLKTEKPLRNVLVVNLLPAGLELENQNLATSASAEQLMINGTPISRLQRNTELSHQEYRGDRYVAALDMPYSNSQYELFFLARAVTPGTYQVPPAFVEAMYQPQYFSIGETIDELKVKSHVSADDPQ</sequence>
<keyword evidence="3" id="KW-0646">Protease inhibitor</keyword>
<dbReference type="InterPro" id="IPR051802">
    <property type="entry name" value="YfhM-like"/>
</dbReference>
<dbReference type="InterPro" id="IPR008930">
    <property type="entry name" value="Terpenoid_cyclase/PrenylTrfase"/>
</dbReference>
<evidence type="ECO:0000259" key="5">
    <source>
        <dbReference type="SMART" id="SM01359"/>
    </source>
</evidence>
<feature type="region of interest" description="Disordered" evidence="4">
    <location>
        <begin position="21"/>
        <end position="46"/>
    </location>
</feature>
<dbReference type="Pfam" id="PF21765">
    <property type="entry name" value="CUB_A2MG"/>
    <property type="match status" value="1"/>
</dbReference>
<dbReference type="InterPro" id="IPR001599">
    <property type="entry name" value="Macroglobln_a2"/>
</dbReference>
<dbReference type="SMART" id="SM01359">
    <property type="entry name" value="A2M_N_2"/>
    <property type="match status" value="1"/>
</dbReference>
<proteinExistence type="inferred from homology"/>
<dbReference type="InterPro" id="IPR011625">
    <property type="entry name" value="A2M_N_BRD"/>
</dbReference>
<dbReference type="Pfam" id="PF17973">
    <property type="entry name" value="bMG10"/>
    <property type="match status" value="1"/>
</dbReference>
<evidence type="ECO:0000259" key="6">
    <source>
        <dbReference type="SMART" id="SM01360"/>
    </source>
</evidence>
<dbReference type="Proteomes" id="UP000257039">
    <property type="component" value="Unassembled WGS sequence"/>
</dbReference>
<dbReference type="InterPro" id="IPR041246">
    <property type="entry name" value="Bact_MG10"/>
</dbReference>
<dbReference type="PIRSF" id="PIRSF038980">
    <property type="entry name" value="A2M_bac"/>
    <property type="match status" value="1"/>
</dbReference>
<dbReference type="GO" id="GO:0005615">
    <property type="term" value="C:extracellular space"/>
    <property type="evidence" value="ECO:0007669"/>
    <property type="project" value="InterPro"/>
</dbReference>
<evidence type="ECO:0000313" key="7">
    <source>
        <dbReference type="EMBL" id="RDH42560.1"/>
    </source>
</evidence>
<dbReference type="InterPro" id="IPR047565">
    <property type="entry name" value="Alpha-macroglob_thiol-ester_cl"/>
</dbReference>
<dbReference type="InterPro" id="IPR041462">
    <property type="entry name" value="Bact_A2M_MG6"/>
</dbReference>
<evidence type="ECO:0000313" key="8">
    <source>
        <dbReference type="Proteomes" id="UP000257039"/>
    </source>
</evidence>
<dbReference type="CDD" id="cd02891">
    <property type="entry name" value="A2M_like"/>
    <property type="match status" value="1"/>
</dbReference>
<evidence type="ECO:0000256" key="4">
    <source>
        <dbReference type="SAM" id="MobiDB-lite"/>
    </source>
</evidence>
<dbReference type="PROSITE" id="PS51257">
    <property type="entry name" value="PROKAR_LIPOPROTEIN"/>
    <property type="match status" value="1"/>
</dbReference>
<dbReference type="InterPro" id="IPR026284">
    <property type="entry name" value="A2MG_proteobact"/>
</dbReference>
<evidence type="ECO:0000256" key="3">
    <source>
        <dbReference type="PIRNR" id="PIRNR038980"/>
    </source>
</evidence>
<organism evidence="7 8">
    <name type="scientific">Zooshikella ganghwensis</name>
    <dbReference type="NCBI Taxonomy" id="202772"/>
    <lineage>
        <taxon>Bacteria</taxon>
        <taxon>Pseudomonadati</taxon>
        <taxon>Pseudomonadota</taxon>
        <taxon>Gammaproteobacteria</taxon>
        <taxon>Oceanospirillales</taxon>
        <taxon>Zooshikellaceae</taxon>
        <taxon>Zooshikella</taxon>
    </lineage>
</organism>
<comment type="function">
    <text evidence="3">Protects the bacterial cell from host peptidases.</text>
</comment>
<dbReference type="InterPro" id="IPR041203">
    <property type="entry name" value="Bact_A2M_MG5"/>
</dbReference>
<dbReference type="SMART" id="SM01419">
    <property type="entry name" value="Thiol-ester_cl"/>
    <property type="match status" value="1"/>
</dbReference>
<gene>
    <name evidence="7" type="ORF">B9G39_03360</name>
</gene>
<feature type="domain" description="Alpha-2-macroglobulin bait region" evidence="5">
    <location>
        <begin position="736"/>
        <end position="879"/>
    </location>
</feature>
<dbReference type="PANTHER" id="PTHR40094:SF1">
    <property type="entry name" value="UBIQUITIN DOMAIN-CONTAINING PROTEIN"/>
    <property type="match status" value="1"/>
</dbReference>
<dbReference type="InterPro" id="IPR049120">
    <property type="entry name" value="A2M_bMG2"/>
</dbReference>
<dbReference type="Pfam" id="PF01835">
    <property type="entry name" value="MG2"/>
    <property type="match status" value="1"/>
</dbReference>